<dbReference type="KEGG" id="taz:TREAZ_0134"/>
<evidence type="ECO:0000256" key="1">
    <source>
        <dbReference type="SAM" id="Phobius"/>
    </source>
</evidence>
<evidence type="ECO:0008006" key="4">
    <source>
        <dbReference type="Google" id="ProtNLM"/>
    </source>
</evidence>
<evidence type="ECO:0000313" key="2">
    <source>
        <dbReference type="EMBL" id="AEF80821.1"/>
    </source>
</evidence>
<feature type="transmembrane region" description="Helical" evidence="1">
    <location>
        <begin position="295"/>
        <end position="315"/>
    </location>
</feature>
<keyword evidence="1" id="KW-0472">Membrane</keyword>
<keyword evidence="3" id="KW-1185">Reference proteome</keyword>
<evidence type="ECO:0000313" key="3">
    <source>
        <dbReference type="Proteomes" id="UP000009222"/>
    </source>
</evidence>
<dbReference type="InterPro" id="IPR011009">
    <property type="entry name" value="Kinase-like_dom_sf"/>
</dbReference>
<dbReference type="STRING" id="545695.TREAZ_0134"/>
<accession>F5YEZ0</accession>
<name>F5YEZ0_LEAAZ</name>
<gene>
    <name evidence="2" type="ordered locus">TREAZ_0134</name>
</gene>
<dbReference type="InParanoid" id="F5YEZ0"/>
<dbReference type="Gene3D" id="1.10.510.10">
    <property type="entry name" value="Transferase(Phosphotransferase) domain 1"/>
    <property type="match status" value="1"/>
</dbReference>
<dbReference type="RefSeq" id="WP_015711789.1">
    <property type="nucleotide sequence ID" value="NC_015577.1"/>
</dbReference>
<keyword evidence="1" id="KW-0812">Transmembrane</keyword>
<dbReference type="SUPFAM" id="SSF56112">
    <property type="entry name" value="Protein kinase-like (PK-like)"/>
    <property type="match status" value="1"/>
</dbReference>
<sequence>MTERIFNFDLDGKKELGFDTGLDAQAFAQAKMAQFITQKGWIVFPDRRMETWKASGVYEKETMIIWGPAFPGESLDALVRDGNRKDEALDAIRLWITARAMIGQTEFLYPGASGVFVVTETSADYPKGTLLFPPERLVKRCIEAQGNEAIVAAQQWVHPDLKNDEETVFSAGAMLYAVFCGAPPFYRENDEVLRQDIREGVFMRPGLAAPGFDAELAALIADAISPIKKNPDAKKRPSPDMLNEALGSPGSKKALSWFTALSEEELAKIRIEQGQNKKNRELKVKTRRFVARNTAILISCAALALVIVFGTRGYINHQKDLPNTKGMAPVQVAETYYGAFENLDHTQMEGCVINKAGKGDIDMVINLFVITRVRQAYETYSEANYAAQKWLDDGSPVTDRTVFGVTGLKLTTLDSDESDGEVSFRAAYTLWVPANMAGDSEPPSSEEIMKPDYVPPQPKGLEYTDILKIAYHNDSWRISEISRSEK</sequence>
<dbReference type="EMBL" id="CP001841">
    <property type="protein sequence ID" value="AEF80821.1"/>
    <property type="molecule type" value="Genomic_DNA"/>
</dbReference>
<organism evidence="2 3">
    <name type="scientific">Leadbettera azotonutricia (strain ATCC BAA-888 / DSM 13862 / ZAS-9)</name>
    <name type="common">Treponema azotonutricium</name>
    <dbReference type="NCBI Taxonomy" id="545695"/>
    <lineage>
        <taxon>Bacteria</taxon>
        <taxon>Pseudomonadati</taxon>
        <taxon>Spirochaetota</taxon>
        <taxon>Spirochaetia</taxon>
        <taxon>Spirochaetales</taxon>
        <taxon>Breznakiellaceae</taxon>
        <taxon>Leadbettera</taxon>
    </lineage>
</organism>
<reference evidence="2 3" key="2">
    <citation type="journal article" date="2011" name="ISME J.">
        <title>RNA-seq reveals cooperative metabolic interactions between two termite-gut spirochete species in co-culture.</title>
        <authorList>
            <person name="Rosenthal A.Z."/>
            <person name="Matson E.G."/>
            <person name="Eldar A."/>
            <person name="Leadbetter J.R."/>
        </authorList>
    </citation>
    <scope>NUCLEOTIDE SEQUENCE [LARGE SCALE GENOMIC DNA]</scope>
    <source>
        <strain evidence="3">ATCC BAA-888 / DSM 13862 / ZAS-9</strain>
    </source>
</reference>
<keyword evidence="1" id="KW-1133">Transmembrane helix</keyword>
<dbReference type="eggNOG" id="ENOG5034ATE">
    <property type="taxonomic scope" value="Bacteria"/>
</dbReference>
<dbReference type="HOGENOM" id="CLU_550855_0_0_12"/>
<protein>
    <recommendedName>
        <fullName evidence="4">Protein kinase domain-containing protein</fullName>
    </recommendedName>
</protein>
<proteinExistence type="predicted"/>
<reference evidence="3" key="1">
    <citation type="submission" date="2009-12" db="EMBL/GenBank/DDBJ databases">
        <title>Complete sequence of Treponema azotonutricium strain ZAS-9.</title>
        <authorList>
            <person name="Tetu S.G."/>
            <person name="Matson E."/>
            <person name="Ren Q."/>
            <person name="Seshadri R."/>
            <person name="Elbourne L."/>
            <person name="Hassan K.A."/>
            <person name="Durkin A."/>
            <person name="Radune D."/>
            <person name="Mohamoud Y."/>
            <person name="Shay R."/>
            <person name="Jin S."/>
            <person name="Zhang X."/>
            <person name="Lucey K."/>
            <person name="Ballor N.R."/>
            <person name="Ottesen E."/>
            <person name="Rosenthal R."/>
            <person name="Allen A."/>
            <person name="Leadbetter J.R."/>
            <person name="Paulsen I.T."/>
        </authorList>
    </citation>
    <scope>NUCLEOTIDE SEQUENCE [LARGE SCALE GENOMIC DNA]</scope>
    <source>
        <strain evidence="3">ATCC BAA-888 / DSM 13862 / ZAS-9</strain>
    </source>
</reference>
<dbReference type="AlphaFoldDB" id="F5YEZ0"/>
<dbReference type="OrthoDB" id="354724at2"/>
<dbReference type="Proteomes" id="UP000009222">
    <property type="component" value="Chromosome"/>
</dbReference>